<dbReference type="EMBL" id="JH767599">
    <property type="protein sequence ID" value="EON68645.1"/>
    <property type="molecule type" value="Genomic_DNA"/>
</dbReference>
<keyword evidence="5 11" id="KW-0732">Signal</keyword>
<sequence length="583" mass="64665">MASKTKLYAAVQPMVVLLLLSIGQSTTAFRDPSVKHDLLKSTNAPSRIDLASELHHASINQPEFSTALRIIQNYESSPSCNRFAVHSLIKSCQSLETSPGETHKPGNIEVVLEEVKSEFAARLAVCELTGANAAIPPQCARLVPSHAHCQKSGIGGFFGGARPKKSEGHELCYPGLTTQQFDQCLRGLESRAQWWTSYSNARQNAVVVCQASRHAIEREEMLVMYRNMAEVTANQASALSASLDKTDGRLQEAEEFAAKVRRMQADYVKELERATGRTFSILNQLSTGLKMLWDDIMHVSQTTNEARSKLDALTENLHHASDDLDQTRENIRTTHNDAIEKTTEIAAVAVRGHEASLERALSLRRELENAGLDIGSWTANLSLVNAELERLYETSQRTHEQQEANLETQQRLGEQLRDMKESVETQKSAIEDATTKLQTLATAGGFADLVRSWAGLVVMALVISMVSKELGRLLVVVAGLMWAILNTFSWLYVYEGAHDCVRHVIASLSSFGQSPIYLMIRLSAFLFVAVGFVLSARRYLHRSALIETEEGTLPMIEALQTTKSPDKETRPYPATFSFSRWSV</sequence>
<keyword evidence="3 11" id="KW-0415">Karyogamy</keyword>
<evidence type="ECO:0000256" key="5">
    <source>
        <dbReference type="ARBA" id="ARBA00022729"/>
    </source>
</evidence>
<dbReference type="GO" id="GO:0005789">
    <property type="term" value="C:endoplasmic reticulum membrane"/>
    <property type="evidence" value="ECO:0007669"/>
    <property type="project" value="UniProtKB-SubCell"/>
</dbReference>
<dbReference type="HOGENOM" id="CLU_490958_0_0_1"/>
<feature type="transmembrane region" description="Helical" evidence="11">
    <location>
        <begin position="449"/>
        <end position="466"/>
    </location>
</feature>
<keyword evidence="7 11" id="KW-1133">Transmembrane helix</keyword>
<evidence type="ECO:0000313" key="15">
    <source>
        <dbReference type="Proteomes" id="UP000016924"/>
    </source>
</evidence>
<dbReference type="GO" id="GO:0048288">
    <property type="term" value="P:nuclear membrane fusion involved in karyogamy"/>
    <property type="evidence" value="ECO:0007669"/>
    <property type="project" value="UniProtKB-UniRule"/>
</dbReference>
<dbReference type="InterPro" id="IPR007292">
    <property type="entry name" value="Nuclear_fusion_Kar5"/>
</dbReference>
<accession>R7Z391</accession>
<feature type="transmembrane region" description="Helical" evidence="11">
    <location>
        <begin position="473"/>
        <end position="494"/>
    </location>
</feature>
<evidence type="ECO:0000256" key="7">
    <source>
        <dbReference type="ARBA" id="ARBA00022989"/>
    </source>
</evidence>
<evidence type="ECO:0000256" key="10">
    <source>
        <dbReference type="ARBA" id="ARBA00023242"/>
    </source>
</evidence>
<evidence type="ECO:0000256" key="3">
    <source>
        <dbReference type="ARBA" id="ARBA00022459"/>
    </source>
</evidence>
<feature type="coiled-coil region" evidence="12">
    <location>
        <begin position="303"/>
        <end position="436"/>
    </location>
</feature>
<dbReference type="STRING" id="1168221.R7Z391"/>
<evidence type="ECO:0000256" key="8">
    <source>
        <dbReference type="ARBA" id="ARBA00023136"/>
    </source>
</evidence>
<organism evidence="14 15">
    <name type="scientific">Coniosporium apollinis (strain CBS 100218)</name>
    <name type="common">Rock-inhabiting black yeast</name>
    <dbReference type="NCBI Taxonomy" id="1168221"/>
    <lineage>
        <taxon>Eukaryota</taxon>
        <taxon>Fungi</taxon>
        <taxon>Dikarya</taxon>
        <taxon>Ascomycota</taxon>
        <taxon>Pezizomycotina</taxon>
        <taxon>Dothideomycetes</taxon>
        <taxon>Dothideomycetes incertae sedis</taxon>
        <taxon>Coniosporium</taxon>
    </lineage>
</organism>
<comment type="similarity">
    <text evidence="2 11">Belongs to the KAR5 family.</text>
</comment>
<keyword evidence="9" id="KW-0325">Glycoprotein</keyword>
<proteinExistence type="inferred from homology"/>
<feature type="signal peptide" evidence="13">
    <location>
        <begin position="1"/>
        <end position="28"/>
    </location>
</feature>
<dbReference type="GO" id="GO:0031965">
    <property type="term" value="C:nuclear membrane"/>
    <property type="evidence" value="ECO:0007669"/>
    <property type="project" value="UniProtKB-SubCell"/>
</dbReference>
<evidence type="ECO:0000256" key="1">
    <source>
        <dbReference type="ARBA" id="ARBA00003389"/>
    </source>
</evidence>
<evidence type="ECO:0000256" key="13">
    <source>
        <dbReference type="SAM" id="SignalP"/>
    </source>
</evidence>
<evidence type="ECO:0000256" key="11">
    <source>
        <dbReference type="RuleBase" id="RU368082"/>
    </source>
</evidence>
<keyword evidence="6 11" id="KW-0256">Endoplasmic reticulum</keyword>
<dbReference type="GO" id="GO:0000742">
    <property type="term" value="P:karyogamy involved in conjugation with cellular fusion"/>
    <property type="evidence" value="ECO:0007669"/>
    <property type="project" value="UniProtKB-UniRule"/>
</dbReference>
<dbReference type="eggNOG" id="ENOG502QVCQ">
    <property type="taxonomic scope" value="Eukaryota"/>
</dbReference>
<keyword evidence="10 11" id="KW-0539">Nucleus</keyword>
<keyword evidence="8 11" id="KW-0472">Membrane</keyword>
<comment type="function">
    <text evidence="1 11">Required for nuclear membrane fusion during karyogamy.</text>
</comment>
<evidence type="ECO:0000256" key="12">
    <source>
        <dbReference type="SAM" id="Coils"/>
    </source>
</evidence>
<evidence type="ECO:0000313" key="14">
    <source>
        <dbReference type="EMBL" id="EON68645.1"/>
    </source>
</evidence>
<evidence type="ECO:0000256" key="4">
    <source>
        <dbReference type="ARBA" id="ARBA00022692"/>
    </source>
</evidence>
<dbReference type="AlphaFoldDB" id="R7Z391"/>
<keyword evidence="15" id="KW-1185">Reference proteome</keyword>
<gene>
    <name evidence="14" type="ORF">W97_07903</name>
</gene>
<evidence type="ECO:0008006" key="16">
    <source>
        <dbReference type="Google" id="ProtNLM"/>
    </source>
</evidence>
<dbReference type="Proteomes" id="UP000016924">
    <property type="component" value="Unassembled WGS sequence"/>
</dbReference>
<name>R7Z391_CONA1</name>
<keyword evidence="12" id="KW-0175">Coiled coil</keyword>
<evidence type="ECO:0000256" key="9">
    <source>
        <dbReference type="ARBA" id="ARBA00023180"/>
    </source>
</evidence>
<feature type="transmembrane region" description="Helical" evidence="11">
    <location>
        <begin position="514"/>
        <end position="534"/>
    </location>
</feature>
<dbReference type="PANTHER" id="PTHR28012">
    <property type="entry name" value="NUCLEAR FUSION PROTEIN KAR5"/>
    <property type="match status" value="1"/>
</dbReference>
<dbReference type="Pfam" id="PF04163">
    <property type="entry name" value="Tht1"/>
    <property type="match status" value="1"/>
</dbReference>
<dbReference type="OrthoDB" id="5311848at2759"/>
<dbReference type="GeneID" id="19905214"/>
<protein>
    <recommendedName>
        <fullName evidence="16">Nuclear fusion protein KAR5</fullName>
    </recommendedName>
</protein>
<dbReference type="OMA" id="WPYIVCP"/>
<feature type="chain" id="PRO_5004451047" description="Nuclear fusion protein KAR5" evidence="13">
    <location>
        <begin position="29"/>
        <end position="583"/>
    </location>
</feature>
<dbReference type="RefSeq" id="XP_007783962.1">
    <property type="nucleotide sequence ID" value="XM_007785772.1"/>
</dbReference>
<evidence type="ECO:0000256" key="2">
    <source>
        <dbReference type="ARBA" id="ARBA00010473"/>
    </source>
</evidence>
<reference evidence="15" key="1">
    <citation type="submission" date="2012-06" db="EMBL/GenBank/DDBJ databases">
        <title>The genome sequence of Coniosporium apollinis CBS 100218.</title>
        <authorList>
            <consortium name="The Broad Institute Genome Sequencing Platform"/>
            <person name="Cuomo C."/>
            <person name="Gorbushina A."/>
            <person name="Noack S."/>
            <person name="Walker B."/>
            <person name="Young S.K."/>
            <person name="Zeng Q."/>
            <person name="Gargeya S."/>
            <person name="Fitzgerald M."/>
            <person name="Haas B."/>
            <person name="Abouelleil A."/>
            <person name="Alvarado L."/>
            <person name="Arachchi H.M."/>
            <person name="Berlin A.M."/>
            <person name="Chapman S.B."/>
            <person name="Goldberg J."/>
            <person name="Griggs A."/>
            <person name="Gujja S."/>
            <person name="Hansen M."/>
            <person name="Howarth C."/>
            <person name="Imamovic A."/>
            <person name="Larimer J."/>
            <person name="McCowan C."/>
            <person name="Montmayeur A."/>
            <person name="Murphy C."/>
            <person name="Neiman D."/>
            <person name="Pearson M."/>
            <person name="Priest M."/>
            <person name="Roberts A."/>
            <person name="Saif S."/>
            <person name="Shea T."/>
            <person name="Sisk P."/>
            <person name="Sykes S."/>
            <person name="Wortman J."/>
            <person name="Nusbaum C."/>
            <person name="Birren B."/>
        </authorList>
    </citation>
    <scope>NUCLEOTIDE SEQUENCE [LARGE SCALE GENOMIC DNA]</scope>
    <source>
        <strain evidence="15">CBS 100218</strain>
    </source>
</reference>
<evidence type="ECO:0000256" key="6">
    <source>
        <dbReference type="ARBA" id="ARBA00022824"/>
    </source>
</evidence>
<dbReference type="PANTHER" id="PTHR28012:SF1">
    <property type="entry name" value="NUCLEAR FUSION PROTEIN KAR5"/>
    <property type="match status" value="1"/>
</dbReference>
<comment type="subcellular location">
    <subcellularLocation>
        <location evidence="11">Endoplasmic reticulum membrane</location>
    </subcellularLocation>
    <subcellularLocation>
        <location evidence="11">Nucleus membrane</location>
    </subcellularLocation>
</comment>
<keyword evidence="4 11" id="KW-0812">Transmembrane</keyword>